<keyword evidence="2" id="KW-1185">Reference proteome</keyword>
<evidence type="ECO:0000313" key="1">
    <source>
        <dbReference type="EMBL" id="AGB50053.1"/>
    </source>
</evidence>
<evidence type="ECO:0000313" key="2">
    <source>
        <dbReference type="Proteomes" id="UP000010866"/>
    </source>
</evidence>
<reference evidence="2" key="1">
    <citation type="submission" date="2012-02" db="EMBL/GenBank/DDBJ databases">
        <title>Complete sequence of chromosome of Methanomethylovorans hollandica DSM 15978.</title>
        <authorList>
            <person name="Lucas S."/>
            <person name="Copeland A."/>
            <person name="Lapidus A."/>
            <person name="Glavina del Rio T."/>
            <person name="Dalin E."/>
            <person name="Tice H."/>
            <person name="Bruce D."/>
            <person name="Goodwin L."/>
            <person name="Pitluck S."/>
            <person name="Peters L."/>
            <person name="Mikhailova N."/>
            <person name="Held B."/>
            <person name="Kyrpides N."/>
            <person name="Mavromatis K."/>
            <person name="Ivanova N."/>
            <person name="Brettin T."/>
            <person name="Detter J.C."/>
            <person name="Han C."/>
            <person name="Larimer F."/>
            <person name="Land M."/>
            <person name="Hauser L."/>
            <person name="Markowitz V."/>
            <person name="Cheng J.-F."/>
            <person name="Hugenholtz P."/>
            <person name="Woyke T."/>
            <person name="Wu D."/>
            <person name="Spring S."/>
            <person name="Schroeder M."/>
            <person name="Brambilla E."/>
            <person name="Klenk H.-P."/>
            <person name="Eisen J.A."/>
        </authorList>
    </citation>
    <scope>NUCLEOTIDE SEQUENCE [LARGE SCALE GENOMIC DNA]</scope>
    <source>
        <strain evidence="2">DSM 15978 / NBRC 107637 / DMS1</strain>
    </source>
</reference>
<dbReference type="HOGENOM" id="CLU_2766071_0_0_2"/>
<dbReference type="Proteomes" id="UP000010866">
    <property type="component" value="Chromosome"/>
</dbReference>
<dbReference type="GeneID" id="14406389"/>
<name>L0L0Y1_METHD</name>
<dbReference type="AlphaFoldDB" id="L0L0Y1"/>
<dbReference type="KEGG" id="mhz:Metho_1876"/>
<sequence length="69" mass="8311">MRELDEQRMDNGMYENKMSKETGVKVFEKEAYKHSMCCKGDFTFDNANPKRLYILPLITNFRIVYHDRI</sequence>
<accession>L0L0Y1</accession>
<proteinExistence type="predicted"/>
<protein>
    <submittedName>
        <fullName evidence="1">Uncharacterized protein</fullName>
    </submittedName>
</protein>
<dbReference type="RefSeq" id="WP_015325218.1">
    <property type="nucleotide sequence ID" value="NC_019977.1"/>
</dbReference>
<organism evidence="1 2">
    <name type="scientific">Methanomethylovorans hollandica (strain DSM 15978 / NBRC 107637 / DMS1)</name>
    <dbReference type="NCBI Taxonomy" id="867904"/>
    <lineage>
        <taxon>Archaea</taxon>
        <taxon>Methanobacteriati</taxon>
        <taxon>Methanobacteriota</taxon>
        <taxon>Stenosarchaea group</taxon>
        <taxon>Methanomicrobia</taxon>
        <taxon>Methanosarcinales</taxon>
        <taxon>Methanosarcinaceae</taxon>
        <taxon>Methanomethylovorans</taxon>
    </lineage>
</organism>
<dbReference type="EMBL" id="CP003362">
    <property type="protein sequence ID" value="AGB50053.1"/>
    <property type="molecule type" value="Genomic_DNA"/>
</dbReference>
<dbReference type="STRING" id="867904.Metho_1876"/>
<gene>
    <name evidence="1" type="ordered locus">Metho_1876</name>
</gene>